<dbReference type="GO" id="GO:0005634">
    <property type="term" value="C:nucleus"/>
    <property type="evidence" value="ECO:0007669"/>
    <property type="project" value="UniProtKB-SubCell"/>
</dbReference>
<dbReference type="CDD" id="cd00067">
    <property type="entry name" value="GAL4"/>
    <property type="match status" value="1"/>
</dbReference>
<dbReference type="GO" id="GO:0008270">
    <property type="term" value="F:zinc ion binding"/>
    <property type="evidence" value="ECO:0007669"/>
    <property type="project" value="InterPro"/>
</dbReference>
<dbReference type="GO" id="GO:0000981">
    <property type="term" value="F:DNA-binding transcription factor activity, RNA polymerase II-specific"/>
    <property type="evidence" value="ECO:0007669"/>
    <property type="project" value="InterPro"/>
</dbReference>
<evidence type="ECO:0000256" key="3">
    <source>
        <dbReference type="ARBA" id="ARBA00023242"/>
    </source>
</evidence>
<dbReference type="PROSITE" id="PS00463">
    <property type="entry name" value="ZN2_CY6_FUNGAL_1"/>
    <property type="match status" value="1"/>
</dbReference>
<dbReference type="Pfam" id="PF04082">
    <property type="entry name" value="Fungal_trans"/>
    <property type="match status" value="1"/>
</dbReference>
<comment type="caution">
    <text evidence="6">The sequence shown here is derived from an EMBL/GenBank/DDBJ whole genome shotgun (WGS) entry which is preliminary data.</text>
</comment>
<dbReference type="Proteomes" id="UP000700596">
    <property type="component" value="Unassembled WGS sequence"/>
</dbReference>
<proteinExistence type="predicted"/>
<reference evidence="6" key="1">
    <citation type="journal article" date="2021" name="Nat. Commun.">
        <title>Genetic determinants of endophytism in the Arabidopsis root mycobiome.</title>
        <authorList>
            <person name="Mesny F."/>
            <person name="Miyauchi S."/>
            <person name="Thiergart T."/>
            <person name="Pickel B."/>
            <person name="Atanasova L."/>
            <person name="Karlsson M."/>
            <person name="Huettel B."/>
            <person name="Barry K.W."/>
            <person name="Haridas S."/>
            <person name="Chen C."/>
            <person name="Bauer D."/>
            <person name="Andreopoulos W."/>
            <person name="Pangilinan J."/>
            <person name="LaButti K."/>
            <person name="Riley R."/>
            <person name="Lipzen A."/>
            <person name="Clum A."/>
            <person name="Drula E."/>
            <person name="Henrissat B."/>
            <person name="Kohler A."/>
            <person name="Grigoriev I.V."/>
            <person name="Martin F.M."/>
            <person name="Hacquard S."/>
        </authorList>
    </citation>
    <scope>NUCLEOTIDE SEQUENCE</scope>
    <source>
        <strain evidence="6">MPI-CAGE-CH-0243</strain>
    </source>
</reference>
<feature type="region of interest" description="Disordered" evidence="4">
    <location>
        <begin position="48"/>
        <end position="72"/>
    </location>
</feature>
<dbReference type="PANTHER" id="PTHR31001:SF90">
    <property type="entry name" value="CENTROMERE DNA-BINDING PROTEIN COMPLEX CBF3 SUBUNIT B"/>
    <property type="match status" value="1"/>
</dbReference>
<dbReference type="GO" id="GO:0003677">
    <property type="term" value="F:DNA binding"/>
    <property type="evidence" value="ECO:0007669"/>
    <property type="project" value="InterPro"/>
</dbReference>
<dbReference type="OrthoDB" id="3014581at2759"/>
<feature type="domain" description="Zn(2)-C6 fungal-type" evidence="5">
    <location>
        <begin position="15"/>
        <end position="44"/>
    </location>
</feature>
<organism evidence="6 7">
    <name type="scientific">Dendryphion nanum</name>
    <dbReference type="NCBI Taxonomy" id="256645"/>
    <lineage>
        <taxon>Eukaryota</taxon>
        <taxon>Fungi</taxon>
        <taxon>Dikarya</taxon>
        <taxon>Ascomycota</taxon>
        <taxon>Pezizomycotina</taxon>
        <taxon>Dothideomycetes</taxon>
        <taxon>Pleosporomycetidae</taxon>
        <taxon>Pleosporales</taxon>
        <taxon>Torulaceae</taxon>
        <taxon>Dendryphion</taxon>
    </lineage>
</organism>
<keyword evidence="7" id="KW-1185">Reference proteome</keyword>
<dbReference type="InterPro" id="IPR050613">
    <property type="entry name" value="Sec_Metabolite_Reg"/>
</dbReference>
<sequence length="685" mass="76647">MQRQAGSRSRPGPVSCQLCRVKKLKCNQVQPCSNCVARGVGCVYVRPPAPGKERRNRKEAGKEGDGDRDGGILERLERLEGALLGKGPMEAEGRLVESGQDDERLLENVGVREDALLSCLSDGLSFKLCTGTKSSEDESCTQVPTPVSHVDTLGDSIVTFPTFRMATLLLENYEAHANHVMRVVHIPTVRTLMKNFYLRINQHQSPPPGQAALLLAIFATGAFFFEPHSTSAIAKTQADALRLSKYISKLALNVMDYSRRETSGTLEDVQASILMSQVVYHIDGYSARSRFLSTVAISISRDLRLHRLDTNNCPKIATNTRALIDQEVKRRVFWWIASNDWLESTISGPQEGVYFIHPSHITVNLPQDCADDEIAMVGDHEPRDESQPSIMTYFLEKIRLSHLCREMVDTVPLETSKLLQLPYEQILALDRKIQDFISTTPYYFRIDEEGLQRSKALEIVYPTIPCLRFILVTAVYSRRCKLHQRFLLRQSLDPRYAFSRKACLESARAVIQLYGELMVSHSESTMIASMGMAVHFTHLALAVLVMDLCFNAEADDGKQVKADLSAALKLLRNTGSTLPLAQRSLSSLTGILKKHNVHLNEPSPSTDIISHVDGLVPGTESTVNSTPQNEQLPTPFEWDADFDHNVTVDANSFDEFWQTAFQNDTNLDSAHWDHLFSALDSRPVM</sequence>
<comment type="subcellular location">
    <subcellularLocation>
        <location evidence="1">Nucleus</location>
    </subcellularLocation>
</comment>
<dbReference type="Gene3D" id="4.10.240.10">
    <property type="entry name" value="Zn(2)-C6 fungal-type DNA-binding domain"/>
    <property type="match status" value="1"/>
</dbReference>
<dbReference type="GO" id="GO:0006351">
    <property type="term" value="P:DNA-templated transcription"/>
    <property type="evidence" value="ECO:0007669"/>
    <property type="project" value="InterPro"/>
</dbReference>
<dbReference type="PANTHER" id="PTHR31001">
    <property type="entry name" value="UNCHARACTERIZED TRANSCRIPTIONAL REGULATORY PROTEIN"/>
    <property type="match status" value="1"/>
</dbReference>
<evidence type="ECO:0000259" key="5">
    <source>
        <dbReference type="PROSITE" id="PS50048"/>
    </source>
</evidence>
<dbReference type="SMART" id="SM00066">
    <property type="entry name" value="GAL4"/>
    <property type="match status" value="1"/>
</dbReference>
<evidence type="ECO:0000313" key="7">
    <source>
        <dbReference type="Proteomes" id="UP000700596"/>
    </source>
</evidence>
<dbReference type="SUPFAM" id="SSF57701">
    <property type="entry name" value="Zn2/Cys6 DNA-binding domain"/>
    <property type="match status" value="1"/>
</dbReference>
<dbReference type="InterPro" id="IPR007219">
    <property type="entry name" value="XnlR_reg_dom"/>
</dbReference>
<dbReference type="EMBL" id="JAGMWT010000008">
    <property type="protein sequence ID" value="KAH7123586.1"/>
    <property type="molecule type" value="Genomic_DNA"/>
</dbReference>
<evidence type="ECO:0000256" key="4">
    <source>
        <dbReference type="SAM" id="MobiDB-lite"/>
    </source>
</evidence>
<evidence type="ECO:0000256" key="2">
    <source>
        <dbReference type="ARBA" id="ARBA00022723"/>
    </source>
</evidence>
<protein>
    <recommendedName>
        <fullName evidence="5">Zn(2)-C6 fungal-type domain-containing protein</fullName>
    </recommendedName>
</protein>
<dbReference type="InterPro" id="IPR036864">
    <property type="entry name" value="Zn2-C6_fun-type_DNA-bd_sf"/>
</dbReference>
<evidence type="ECO:0000256" key="1">
    <source>
        <dbReference type="ARBA" id="ARBA00004123"/>
    </source>
</evidence>
<evidence type="ECO:0000313" key="6">
    <source>
        <dbReference type="EMBL" id="KAH7123586.1"/>
    </source>
</evidence>
<dbReference type="Pfam" id="PF00172">
    <property type="entry name" value="Zn_clus"/>
    <property type="match status" value="1"/>
</dbReference>
<name>A0A9P9IK89_9PLEO</name>
<feature type="compositionally biased region" description="Basic and acidic residues" evidence="4">
    <location>
        <begin position="51"/>
        <end position="72"/>
    </location>
</feature>
<keyword evidence="3" id="KW-0539">Nucleus</keyword>
<accession>A0A9P9IK89</accession>
<keyword evidence="2" id="KW-0479">Metal-binding</keyword>
<dbReference type="CDD" id="cd12148">
    <property type="entry name" value="fungal_TF_MHR"/>
    <property type="match status" value="1"/>
</dbReference>
<dbReference type="InterPro" id="IPR001138">
    <property type="entry name" value="Zn2Cys6_DnaBD"/>
</dbReference>
<dbReference type="PROSITE" id="PS50048">
    <property type="entry name" value="ZN2_CY6_FUNGAL_2"/>
    <property type="match status" value="1"/>
</dbReference>
<dbReference type="AlphaFoldDB" id="A0A9P9IK89"/>
<gene>
    <name evidence="6" type="ORF">B0J11DRAFT_436016</name>
</gene>